<dbReference type="InterPro" id="IPR012001">
    <property type="entry name" value="Thiamin_PyroP_enz_TPP-bd_dom"/>
</dbReference>
<evidence type="ECO:0000259" key="4">
    <source>
        <dbReference type="Pfam" id="PF00205"/>
    </source>
</evidence>
<gene>
    <name evidence="7" type="ORF">ACFSQT_18270</name>
</gene>
<dbReference type="InterPro" id="IPR029035">
    <property type="entry name" value="DHS-like_NAD/FAD-binding_dom"/>
</dbReference>
<feature type="domain" description="Thiamine pyrophosphate enzyme N-terminal TPP-binding" evidence="6">
    <location>
        <begin position="53"/>
        <end position="167"/>
    </location>
</feature>
<dbReference type="InterPro" id="IPR029061">
    <property type="entry name" value="THDP-binding"/>
</dbReference>
<keyword evidence="2 3" id="KW-0786">Thiamine pyrophosphate</keyword>
<evidence type="ECO:0000313" key="7">
    <source>
        <dbReference type="EMBL" id="MFD2054933.1"/>
    </source>
</evidence>
<dbReference type="PANTHER" id="PTHR18968">
    <property type="entry name" value="THIAMINE PYROPHOSPHATE ENZYMES"/>
    <property type="match status" value="1"/>
</dbReference>
<accession>A0ABW4WGB1</accession>
<dbReference type="Proteomes" id="UP001597349">
    <property type="component" value="Unassembled WGS sequence"/>
</dbReference>
<protein>
    <submittedName>
        <fullName evidence="7">Thiamine pyrophosphate-dependent enzyme</fullName>
    </submittedName>
</protein>
<dbReference type="Gene3D" id="3.40.50.970">
    <property type="match status" value="2"/>
</dbReference>
<dbReference type="PANTHER" id="PTHR18968:SF120">
    <property type="entry name" value="ACETOLACTATE SYNTHASE LARGE SUBUNIT"/>
    <property type="match status" value="1"/>
</dbReference>
<proteinExistence type="inferred from homology"/>
<dbReference type="CDD" id="cd00568">
    <property type="entry name" value="TPP_enzymes"/>
    <property type="match status" value="1"/>
</dbReference>
<dbReference type="Pfam" id="PF00205">
    <property type="entry name" value="TPP_enzyme_M"/>
    <property type="match status" value="1"/>
</dbReference>
<comment type="similarity">
    <text evidence="1 3">Belongs to the TPP enzyme family.</text>
</comment>
<evidence type="ECO:0000256" key="1">
    <source>
        <dbReference type="ARBA" id="ARBA00007812"/>
    </source>
</evidence>
<dbReference type="EMBL" id="JBHUGY010000027">
    <property type="protein sequence ID" value="MFD2054933.1"/>
    <property type="molecule type" value="Genomic_DNA"/>
</dbReference>
<evidence type="ECO:0000259" key="6">
    <source>
        <dbReference type="Pfam" id="PF02776"/>
    </source>
</evidence>
<evidence type="ECO:0000256" key="3">
    <source>
        <dbReference type="RuleBase" id="RU362132"/>
    </source>
</evidence>
<dbReference type="Gene3D" id="3.40.50.1220">
    <property type="entry name" value="TPP-binding domain"/>
    <property type="match status" value="1"/>
</dbReference>
<dbReference type="SUPFAM" id="SSF52518">
    <property type="entry name" value="Thiamin diphosphate-binding fold (THDP-binding)"/>
    <property type="match status" value="2"/>
</dbReference>
<dbReference type="Pfam" id="PF02776">
    <property type="entry name" value="TPP_enzyme_N"/>
    <property type="match status" value="1"/>
</dbReference>
<reference evidence="8" key="1">
    <citation type="journal article" date="2019" name="Int. J. Syst. Evol. Microbiol.">
        <title>The Global Catalogue of Microorganisms (GCM) 10K type strain sequencing project: providing services to taxonomists for standard genome sequencing and annotation.</title>
        <authorList>
            <consortium name="The Broad Institute Genomics Platform"/>
            <consortium name="The Broad Institute Genome Sequencing Center for Infectious Disease"/>
            <person name="Wu L."/>
            <person name="Ma J."/>
        </authorList>
    </citation>
    <scope>NUCLEOTIDE SEQUENCE [LARGE SCALE GENOMIC DNA]</scope>
    <source>
        <strain evidence="8">CGMCC 1.16226</strain>
    </source>
</reference>
<dbReference type="InterPro" id="IPR012000">
    <property type="entry name" value="Thiamin_PyroP_enz_cen_dom"/>
</dbReference>
<evidence type="ECO:0000259" key="5">
    <source>
        <dbReference type="Pfam" id="PF02775"/>
    </source>
</evidence>
<dbReference type="NCBIfam" id="NF006052">
    <property type="entry name" value="PRK08199.1"/>
    <property type="match status" value="1"/>
</dbReference>
<dbReference type="InterPro" id="IPR011766">
    <property type="entry name" value="TPP_enzyme_TPP-bd"/>
</dbReference>
<dbReference type="RefSeq" id="WP_379020875.1">
    <property type="nucleotide sequence ID" value="NZ_JBHUGY010000027.1"/>
</dbReference>
<dbReference type="CDD" id="cd07035">
    <property type="entry name" value="TPP_PYR_POX_like"/>
    <property type="match status" value="1"/>
</dbReference>
<evidence type="ECO:0000256" key="2">
    <source>
        <dbReference type="ARBA" id="ARBA00023052"/>
    </source>
</evidence>
<dbReference type="SUPFAM" id="SSF52467">
    <property type="entry name" value="DHS-like NAD/FAD-binding domain"/>
    <property type="match status" value="1"/>
</dbReference>
<keyword evidence="8" id="KW-1185">Reference proteome</keyword>
<feature type="domain" description="Thiamine pyrophosphate enzyme central" evidence="4">
    <location>
        <begin position="240"/>
        <end position="374"/>
    </location>
</feature>
<sequence length="594" mass="63441">MSILGPLEFFSLVWPHISGFSTSSKSTAKRHRPGGLRPPGGAFCNHCEGSMRSGGQVLVEALRINGAEVIFGVPGESYLAALDAIHDLGNALRYVTMRQEGGASFAAAAYGDLTGRPGICFVTRGPGVTSATIGLHTAMQGSTPMILLIGQISRPYRDREVFQEIDYRRFLGETVKWVAEVDDAGRLPEYVNRAFKIAVSGRPGPVALALPEDMLFSLTDTPDLAAARETPATPSPADISAVGQMLEQAKRPLLLLGGTIWTPEGHAAVIRFAEAHDLPVAIGFRRQGLFPHDHPNFVGSVGFGGIPQPNQYAREADLVIALGSRLNDPTTMKHKIIAAPRPDCQLVHIHPGAEELGRLYQADLPILADPSLAALALAELRPTRLHTAATSDALAGYTAHVTLPPQPGPVDMAEVMRVLNERLPRDTTMTTGAGNATDWANIHYCYRQFLGAAAPINGAMGMGVPAAVAAKFARPHSPSVYIGGDGDFLMNGQELATAIQYQLDPLFIIIDNESYGTIRGNQEARYPGRVSGTNLRNPDFAKVAEGYGAHGERVEATEDFEPALERSLSSGRAAVIHVLVGPKSLGPNHFLAEA</sequence>
<dbReference type="Pfam" id="PF02775">
    <property type="entry name" value="TPP_enzyme_C"/>
    <property type="match status" value="1"/>
</dbReference>
<organism evidence="7 8">
    <name type="scientific">Mesorhizobium calcicola</name>
    <dbReference type="NCBI Taxonomy" id="1300310"/>
    <lineage>
        <taxon>Bacteria</taxon>
        <taxon>Pseudomonadati</taxon>
        <taxon>Pseudomonadota</taxon>
        <taxon>Alphaproteobacteria</taxon>
        <taxon>Hyphomicrobiales</taxon>
        <taxon>Phyllobacteriaceae</taxon>
        <taxon>Mesorhizobium</taxon>
    </lineage>
</organism>
<name>A0ABW4WGB1_9HYPH</name>
<comment type="caution">
    <text evidence="7">The sequence shown here is derived from an EMBL/GenBank/DDBJ whole genome shotgun (WGS) entry which is preliminary data.</text>
</comment>
<feature type="domain" description="Thiamine pyrophosphate enzyme TPP-binding" evidence="5">
    <location>
        <begin position="432"/>
        <end position="578"/>
    </location>
</feature>
<evidence type="ECO:0000313" key="8">
    <source>
        <dbReference type="Proteomes" id="UP001597349"/>
    </source>
</evidence>
<dbReference type="InterPro" id="IPR045229">
    <property type="entry name" value="TPP_enz"/>
</dbReference>